<evidence type="ECO:0000313" key="2">
    <source>
        <dbReference type="Proteomes" id="UP000015105"/>
    </source>
</evidence>
<reference evidence="1" key="3">
    <citation type="journal article" date="2017" name="Nature">
        <title>Genome sequence of the progenitor of the wheat D genome Aegilops tauschii.</title>
        <authorList>
            <person name="Luo M.C."/>
            <person name="Gu Y.Q."/>
            <person name="Puiu D."/>
            <person name="Wang H."/>
            <person name="Twardziok S.O."/>
            <person name="Deal K.R."/>
            <person name="Huo N."/>
            <person name="Zhu T."/>
            <person name="Wang L."/>
            <person name="Wang Y."/>
            <person name="McGuire P.E."/>
            <person name="Liu S."/>
            <person name="Long H."/>
            <person name="Ramasamy R.K."/>
            <person name="Rodriguez J.C."/>
            <person name="Van S.L."/>
            <person name="Yuan L."/>
            <person name="Wang Z."/>
            <person name="Xia Z."/>
            <person name="Xiao L."/>
            <person name="Anderson O.D."/>
            <person name="Ouyang S."/>
            <person name="Liang Y."/>
            <person name="Zimin A.V."/>
            <person name="Pertea G."/>
            <person name="Qi P."/>
            <person name="Bennetzen J.L."/>
            <person name="Dai X."/>
            <person name="Dawson M.W."/>
            <person name="Muller H.G."/>
            <person name="Kugler K."/>
            <person name="Rivarola-Duarte L."/>
            <person name="Spannagl M."/>
            <person name="Mayer K.F.X."/>
            <person name="Lu F.H."/>
            <person name="Bevan M.W."/>
            <person name="Leroy P."/>
            <person name="Li P."/>
            <person name="You F.M."/>
            <person name="Sun Q."/>
            <person name="Liu Z."/>
            <person name="Lyons E."/>
            <person name="Wicker T."/>
            <person name="Salzberg S.L."/>
            <person name="Devos K.M."/>
            <person name="Dvorak J."/>
        </authorList>
    </citation>
    <scope>NUCLEOTIDE SEQUENCE [LARGE SCALE GENOMIC DNA]</scope>
    <source>
        <strain evidence="1">cv. AL8/78</strain>
    </source>
</reference>
<sequence>YIGVLQRSFVVLLGTFSIVQHDWPFMRKG</sequence>
<keyword evidence="2" id="KW-1185">Reference proteome</keyword>
<organism evidence="1 2">
    <name type="scientific">Aegilops tauschii subsp. strangulata</name>
    <name type="common">Goatgrass</name>
    <dbReference type="NCBI Taxonomy" id="200361"/>
    <lineage>
        <taxon>Eukaryota</taxon>
        <taxon>Viridiplantae</taxon>
        <taxon>Streptophyta</taxon>
        <taxon>Embryophyta</taxon>
        <taxon>Tracheophyta</taxon>
        <taxon>Spermatophyta</taxon>
        <taxon>Magnoliopsida</taxon>
        <taxon>Liliopsida</taxon>
        <taxon>Poales</taxon>
        <taxon>Poaceae</taxon>
        <taxon>BOP clade</taxon>
        <taxon>Pooideae</taxon>
        <taxon>Triticodae</taxon>
        <taxon>Triticeae</taxon>
        <taxon>Triticinae</taxon>
        <taxon>Aegilops</taxon>
    </lineage>
</organism>
<dbReference type="Proteomes" id="UP000015105">
    <property type="component" value="Chromosome 6D"/>
</dbReference>
<evidence type="ECO:0000313" key="1">
    <source>
        <dbReference type="EnsemblPlants" id="AET6Gv20844100.9"/>
    </source>
</evidence>
<accession>A0A453PT12</accession>
<dbReference type="EnsemblPlants" id="AET6Gv20844100.9">
    <property type="protein sequence ID" value="AET6Gv20844100.9"/>
    <property type="gene ID" value="AET6Gv20844100"/>
</dbReference>
<reference evidence="2" key="1">
    <citation type="journal article" date="2014" name="Science">
        <title>Ancient hybridizations among the ancestral genomes of bread wheat.</title>
        <authorList>
            <consortium name="International Wheat Genome Sequencing Consortium,"/>
            <person name="Marcussen T."/>
            <person name="Sandve S.R."/>
            <person name="Heier L."/>
            <person name="Spannagl M."/>
            <person name="Pfeifer M."/>
            <person name="Jakobsen K.S."/>
            <person name="Wulff B.B."/>
            <person name="Steuernagel B."/>
            <person name="Mayer K.F."/>
            <person name="Olsen O.A."/>
        </authorList>
    </citation>
    <scope>NUCLEOTIDE SEQUENCE [LARGE SCALE GENOMIC DNA]</scope>
    <source>
        <strain evidence="2">cv. AL8/78</strain>
    </source>
</reference>
<dbReference type="Gramene" id="AET6Gv20844100.9">
    <property type="protein sequence ID" value="AET6Gv20844100.9"/>
    <property type="gene ID" value="AET6Gv20844100"/>
</dbReference>
<proteinExistence type="predicted"/>
<reference evidence="1" key="5">
    <citation type="journal article" date="2021" name="G3 (Bethesda)">
        <title>Aegilops tauschii genome assembly Aet v5.0 features greater sequence contiguity and improved annotation.</title>
        <authorList>
            <person name="Wang L."/>
            <person name="Zhu T."/>
            <person name="Rodriguez J.C."/>
            <person name="Deal K.R."/>
            <person name="Dubcovsky J."/>
            <person name="McGuire P.E."/>
            <person name="Lux T."/>
            <person name="Spannagl M."/>
            <person name="Mayer K.F.X."/>
            <person name="Baldrich P."/>
            <person name="Meyers B.C."/>
            <person name="Huo N."/>
            <person name="Gu Y.Q."/>
            <person name="Zhou H."/>
            <person name="Devos K.M."/>
            <person name="Bennetzen J.L."/>
            <person name="Unver T."/>
            <person name="Budak H."/>
            <person name="Gulick P.J."/>
            <person name="Galiba G."/>
            <person name="Kalapos B."/>
            <person name="Nelson D.R."/>
            <person name="Li P."/>
            <person name="You F.M."/>
            <person name="Luo M.C."/>
            <person name="Dvorak J."/>
        </authorList>
    </citation>
    <scope>NUCLEOTIDE SEQUENCE [LARGE SCALE GENOMIC DNA]</scope>
    <source>
        <strain evidence="1">cv. AL8/78</strain>
    </source>
</reference>
<reference evidence="1" key="4">
    <citation type="submission" date="2019-03" db="UniProtKB">
        <authorList>
            <consortium name="EnsemblPlants"/>
        </authorList>
    </citation>
    <scope>IDENTIFICATION</scope>
</reference>
<dbReference type="AlphaFoldDB" id="A0A453PT12"/>
<protein>
    <submittedName>
        <fullName evidence="1">Uncharacterized protein</fullName>
    </submittedName>
</protein>
<reference evidence="2" key="2">
    <citation type="journal article" date="2017" name="Nat. Plants">
        <title>The Aegilops tauschii genome reveals multiple impacts of transposons.</title>
        <authorList>
            <person name="Zhao G."/>
            <person name="Zou C."/>
            <person name="Li K."/>
            <person name="Wang K."/>
            <person name="Li T."/>
            <person name="Gao L."/>
            <person name="Zhang X."/>
            <person name="Wang H."/>
            <person name="Yang Z."/>
            <person name="Liu X."/>
            <person name="Jiang W."/>
            <person name="Mao L."/>
            <person name="Kong X."/>
            <person name="Jiao Y."/>
            <person name="Jia J."/>
        </authorList>
    </citation>
    <scope>NUCLEOTIDE SEQUENCE [LARGE SCALE GENOMIC DNA]</scope>
    <source>
        <strain evidence="2">cv. AL8/78</strain>
    </source>
</reference>
<name>A0A453PT12_AEGTS</name>